<sequence>MRSRTLLGRRGSRLRDDSWVMLSEDGAGFTPLPGEKTLYTSPPRTALSLQSLNKNGGETYSVSSSGGVVFLSNRRLIYLPTTPSSSLQSFASPILNLHDTHVTAPWFGPNVWSAIVQPVPNGGIPPSHAALELKLTFKEGGAFDFHTSYERLKERLAQAVESAREEAPSRGPDTGPEGVDWNRVHLEDLPAYEAPSTASVSATESVPSSPLSPGQRNGSVGFGLEAQARRASGQSPREETFQTPVEPPPGYEEVQRGSIVEELERRIRSGETEER</sequence>
<dbReference type="EMBL" id="MU004192">
    <property type="protein sequence ID" value="KAF2493522.1"/>
    <property type="molecule type" value="Genomic_DNA"/>
</dbReference>
<dbReference type="SUPFAM" id="SSF50729">
    <property type="entry name" value="PH domain-like"/>
    <property type="match status" value="1"/>
</dbReference>
<dbReference type="GO" id="GO:0031490">
    <property type="term" value="F:chromatin DNA binding"/>
    <property type="evidence" value="ECO:0007669"/>
    <property type="project" value="TreeGrafter"/>
</dbReference>
<proteinExistence type="predicted"/>
<feature type="compositionally biased region" description="Basic and acidic residues" evidence="1">
    <location>
        <begin position="159"/>
        <end position="168"/>
    </location>
</feature>
<feature type="compositionally biased region" description="Basic and acidic residues" evidence="1">
    <location>
        <begin position="262"/>
        <end position="275"/>
    </location>
</feature>
<feature type="region of interest" description="Disordered" evidence="1">
    <location>
        <begin position="159"/>
        <end position="181"/>
    </location>
</feature>
<dbReference type="OrthoDB" id="1259151at2759"/>
<dbReference type="GO" id="GO:0005634">
    <property type="term" value="C:nucleus"/>
    <property type="evidence" value="ECO:0007669"/>
    <property type="project" value="TreeGrafter"/>
</dbReference>
<dbReference type="PANTHER" id="PTHR31606:SF1">
    <property type="entry name" value="WW DOMAIN BINDING PROTEIN 2, ISOFORM E"/>
    <property type="match status" value="1"/>
</dbReference>
<dbReference type="InterPro" id="IPR044852">
    <property type="entry name" value="WBP2-like"/>
</dbReference>
<dbReference type="Proteomes" id="UP000799750">
    <property type="component" value="Unassembled WGS sequence"/>
</dbReference>
<reference evidence="2" key="1">
    <citation type="journal article" date="2020" name="Stud. Mycol.">
        <title>101 Dothideomycetes genomes: a test case for predicting lifestyles and emergence of pathogens.</title>
        <authorList>
            <person name="Haridas S."/>
            <person name="Albert R."/>
            <person name="Binder M."/>
            <person name="Bloem J."/>
            <person name="Labutti K."/>
            <person name="Salamov A."/>
            <person name="Andreopoulos B."/>
            <person name="Baker S."/>
            <person name="Barry K."/>
            <person name="Bills G."/>
            <person name="Bluhm B."/>
            <person name="Cannon C."/>
            <person name="Castanera R."/>
            <person name="Culley D."/>
            <person name="Daum C."/>
            <person name="Ezra D."/>
            <person name="Gonzalez J."/>
            <person name="Henrissat B."/>
            <person name="Kuo A."/>
            <person name="Liang C."/>
            <person name="Lipzen A."/>
            <person name="Lutzoni F."/>
            <person name="Magnuson J."/>
            <person name="Mondo S."/>
            <person name="Nolan M."/>
            <person name="Ohm R."/>
            <person name="Pangilinan J."/>
            <person name="Park H.-J."/>
            <person name="Ramirez L."/>
            <person name="Alfaro M."/>
            <person name="Sun H."/>
            <person name="Tritt A."/>
            <person name="Yoshinaga Y."/>
            <person name="Zwiers L.-H."/>
            <person name="Turgeon B."/>
            <person name="Goodwin S."/>
            <person name="Spatafora J."/>
            <person name="Crous P."/>
            <person name="Grigoriev I."/>
        </authorList>
    </citation>
    <scope>NUCLEOTIDE SEQUENCE</scope>
    <source>
        <strain evidence="2">CBS 269.34</strain>
    </source>
</reference>
<dbReference type="AlphaFoldDB" id="A0A6A6QMM7"/>
<gene>
    <name evidence="2" type="ORF">BU16DRAFT_82106</name>
</gene>
<organism evidence="2 3">
    <name type="scientific">Lophium mytilinum</name>
    <dbReference type="NCBI Taxonomy" id="390894"/>
    <lineage>
        <taxon>Eukaryota</taxon>
        <taxon>Fungi</taxon>
        <taxon>Dikarya</taxon>
        <taxon>Ascomycota</taxon>
        <taxon>Pezizomycotina</taxon>
        <taxon>Dothideomycetes</taxon>
        <taxon>Pleosporomycetidae</taxon>
        <taxon>Mytilinidiales</taxon>
        <taxon>Mytilinidiaceae</taxon>
        <taxon>Lophium</taxon>
    </lineage>
</organism>
<keyword evidence="3" id="KW-1185">Reference proteome</keyword>
<accession>A0A6A6QMM7</accession>
<protein>
    <recommendedName>
        <fullName evidence="4">WW-domain-binding protein</fullName>
    </recommendedName>
</protein>
<evidence type="ECO:0000313" key="3">
    <source>
        <dbReference type="Proteomes" id="UP000799750"/>
    </source>
</evidence>
<name>A0A6A6QMM7_9PEZI</name>
<evidence type="ECO:0008006" key="4">
    <source>
        <dbReference type="Google" id="ProtNLM"/>
    </source>
</evidence>
<dbReference type="PANTHER" id="PTHR31606">
    <property type="entry name" value="WW DOMAIN BINDING PROTEIN 2, ISOFORM E"/>
    <property type="match status" value="1"/>
</dbReference>
<evidence type="ECO:0000313" key="2">
    <source>
        <dbReference type="EMBL" id="KAF2493522.1"/>
    </source>
</evidence>
<feature type="region of interest" description="Disordered" evidence="1">
    <location>
        <begin position="194"/>
        <end position="275"/>
    </location>
</feature>
<evidence type="ECO:0000256" key="1">
    <source>
        <dbReference type="SAM" id="MobiDB-lite"/>
    </source>
</evidence>
<dbReference type="CDD" id="cd13214">
    <property type="entry name" value="PH-GRAM_WBP2"/>
    <property type="match status" value="1"/>
</dbReference>
<dbReference type="GO" id="GO:0003713">
    <property type="term" value="F:transcription coactivator activity"/>
    <property type="evidence" value="ECO:0007669"/>
    <property type="project" value="InterPro"/>
</dbReference>
<feature type="compositionally biased region" description="Polar residues" evidence="1">
    <location>
        <begin position="196"/>
        <end position="218"/>
    </location>
</feature>